<sequence length="52" mass="6138">MSRFILRLFDFLVLLIFMVVVAVFTWGKLTKKEKIVIEEKHSLLSEIIGEKK</sequence>
<dbReference type="Proteomes" id="UP000315925">
    <property type="component" value="Chromosome"/>
</dbReference>
<keyword evidence="1" id="KW-1133">Transmembrane helix</keyword>
<keyword evidence="1" id="KW-0472">Membrane</keyword>
<accession>A0A516TJL4</accession>
<dbReference type="AlphaFoldDB" id="A0A516TJL4"/>
<proteinExistence type="predicted"/>
<dbReference type="EMBL" id="CP037899">
    <property type="protein sequence ID" value="QDQ41440.1"/>
    <property type="molecule type" value="Genomic_DNA"/>
</dbReference>
<evidence type="ECO:0000313" key="2">
    <source>
        <dbReference type="EMBL" id="QDQ41440.1"/>
    </source>
</evidence>
<dbReference type="RefSeq" id="WP_172616747.1">
    <property type="nucleotide sequence ID" value="NZ_CP037899.1"/>
</dbReference>
<evidence type="ECO:0000256" key="1">
    <source>
        <dbReference type="SAM" id="Phobius"/>
    </source>
</evidence>
<reference evidence="3" key="1">
    <citation type="submission" date="2019-03" db="EMBL/GenBank/DDBJ databases">
        <title>Complete genome of Methylacidiphilum kamchatkense Kam1.</title>
        <authorList>
            <person name="Kruse T."/>
            <person name="Murarilal Ratnadevi C."/>
            <person name="Erikstad H.-A."/>
            <person name="Birkeland N.-K."/>
        </authorList>
    </citation>
    <scope>NUCLEOTIDE SEQUENCE [LARGE SCALE GENOMIC DNA]</scope>
    <source>
        <strain evidence="3">kam1</strain>
    </source>
</reference>
<evidence type="ECO:0000313" key="3">
    <source>
        <dbReference type="Proteomes" id="UP000315925"/>
    </source>
</evidence>
<feature type="transmembrane region" description="Helical" evidence="1">
    <location>
        <begin position="6"/>
        <end position="26"/>
    </location>
</feature>
<keyword evidence="1" id="KW-0812">Transmembrane</keyword>
<protein>
    <submittedName>
        <fullName evidence="2">Uncharacterized protein</fullName>
    </submittedName>
</protein>
<name>A0A516TJL4_9BACT</name>
<dbReference type="KEGG" id="mkc:kam1_184"/>
<gene>
    <name evidence="2" type="ORF">kam1_184</name>
</gene>
<organism evidence="2 3">
    <name type="scientific">Methylacidiphilum kamchatkense Kam1</name>
    <dbReference type="NCBI Taxonomy" id="1202785"/>
    <lineage>
        <taxon>Bacteria</taxon>
        <taxon>Pseudomonadati</taxon>
        <taxon>Verrucomicrobiota</taxon>
        <taxon>Methylacidiphilae</taxon>
        <taxon>Methylacidiphilales</taxon>
        <taxon>Methylacidiphilaceae</taxon>
        <taxon>Methylacidiphilum (ex Ratnadevi et al. 2023)</taxon>
    </lineage>
</organism>